<reference evidence="5 6" key="1">
    <citation type="submission" date="2021-02" db="EMBL/GenBank/DDBJ databases">
        <title>Variation within the Batrachochytrium salamandrivorans European outbreak.</title>
        <authorList>
            <person name="Kelly M."/>
            <person name="Pasmans F."/>
            <person name="Shea T.P."/>
            <person name="Munoz J.F."/>
            <person name="Carranza S."/>
            <person name="Cuomo C.A."/>
            <person name="Martel A."/>
        </authorList>
    </citation>
    <scope>NUCLEOTIDE SEQUENCE [LARGE SCALE GENOMIC DNA]</scope>
    <source>
        <strain evidence="5 6">AMFP18/2</strain>
    </source>
</reference>
<evidence type="ECO:0000256" key="2">
    <source>
        <dbReference type="PIRNR" id="PIRNR007949"/>
    </source>
</evidence>
<dbReference type="Pfam" id="PF04840">
    <property type="entry name" value="Vps16_C"/>
    <property type="match status" value="1"/>
</dbReference>
<comment type="similarity">
    <text evidence="1 2">Belongs to the VPS16 family.</text>
</comment>
<dbReference type="InterPro" id="IPR038132">
    <property type="entry name" value="Vps16_C_sf"/>
</dbReference>
<name>A0ABQ8FJN1_9FUNG</name>
<comment type="caution">
    <text evidence="5">The sequence shown here is derived from an EMBL/GenBank/DDBJ whole genome shotgun (WGS) entry which is preliminary data.</text>
</comment>
<protein>
    <recommendedName>
        <fullName evidence="2">Probable vacuolar protein sorting-associated protein 16 homolog</fullName>
    </recommendedName>
</protein>
<dbReference type="SUPFAM" id="SSF101908">
    <property type="entry name" value="Putative isomerase YbhE"/>
    <property type="match status" value="1"/>
</dbReference>
<dbReference type="Pfam" id="PF04841">
    <property type="entry name" value="Vps16_N"/>
    <property type="match status" value="1"/>
</dbReference>
<dbReference type="Gene3D" id="1.10.150.780">
    <property type="entry name" value="Vps16, C-terminal region"/>
    <property type="match status" value="1"/>
</dbReference>
<evidence type="ECO:0000313" key="5">
    <source>
        <dbReference type="EMBL" id="KAH6599463.1"/>
    </source>
</evidence>
<dbReference type="Proteomes" id="UP001648503">
    <property type="component" value="Unassembled WGS sequence"/>
</dbReference>
<keyword evidence="2" id="KW-0653">Protein transport</keyword>
<proteinExistence type="inferred from homology"/>
<dbReference type="PANTHER" id="PTHR12811">
    <property type="entry name" value="VACUOLAR PROTEIN SORTING VPS16"/>
    <property type="match status" value="1"/>
</dbReference>
<dbReference type="InterPro" id="IPR015943">
    <property type="entry name" value="WD40/YVTN_repeat-like_dom_sf"/>
</dbReference>
<dbReference type="PIRSF" id="PIRSF007949">
    <property type="entry name" value="VPS16"/>
    <property type="match status" value="1"/>
</dbReference>
<keyword evidence="2" id="KW-0813">Transport</keyword>
<accession>A0ABQ8FJN1</accession>
<dbReference type="InterPro" id="IPR016534">
    <property type="entry name" value="VPS16"/>
</dbReference>
<feature type="domain" description="Vps16 C-terminal" evidence="3">
    <location>
        <begin position="503"/>
        <end position="764"/>
    </location>
</feature>
<comment type="function">
    <text evidence="2">Essential for vacuolar protein sorting. Required for vacuole biogenesis, stability and to maintain vacuole morphology.</text>
</comment>
<sequence length="794" mass="89703">MALAYTSHCGDWNPLADKFYRKHELYRMMWSKVDLAKMTVVAAPFGGPIAMMRNDRKMMAVPALNTKPTMYIYTSSGNLLTQFQWDKSRMVAMGWTLKEILVCVMEYGTLRLYDLQGDFVQITLGEEAKENGILDAHVWDNSVVVLTTNLRLILVANLNEPRPVLLANPGLVQPPHSWTFISASQSLSKHVEILLSVNNTVIVVDAKNAQDQMLQQGPFTRMAVSPNAKFLALFTGDGRLWVVSSDFQTNLAEFRTNSSVPPAQMTWCGNDSVLLHWEDTILMVGPSGDWIKYAHEGVVHIVNEIDSARIISNVSCELLERVPVSTEGIFRIGSTTPGAILFDAREHFEKESPKCDENIRSIRGQLMEAVISCIDSACNEFDIHLQKALLRAASFGKAFLDSFSADRFVDACQTIRVLNAIHESRIGIPLTFKQYQHISPEGLIDRLISRREHILARRICEYLKMPIDRVLIDWARVKVKQSTDDEETVCRLIVEKLGSRPGISFGDVAKAAYAVGRIRLATKLLDFEPSPSDQVPLLLSMQQDESALIKAVESYNTDLIYLVLLHMRRKLPVADFFRIVSSMPLACNLLEIYSRDQDPQLLRDFYYQDDQRIASANIIFEESFFDKDLPSRLMKLKGAIKLYGEEKESTFETKSLEDHSKLLQLQATFERELPGQTFTDLSVADSIYKCLILGHNSRALKIKNDLKVDDKRFSWLELRAIIQTENWEALDKFAKSSAKFGYKHVIESLLGAGHGFRAQLFIESLGKSVSTVVHGELKAHLANMQQPGVTDIRK</sequence>
<evidence type="ECO:0000256" key="1">
    <source>
        <dbReference type="ARBA" id="ARBA00009250"/>
    </source>
</evidence>
<evidence type="ECO:0000259" key="3">
    <source>
        <dbReference type="Pfam" id="PF04840"/>
    </source>
</evidence>
<feature type="domain" description="Vps16 N-terminal" evidence="4">
    <location>
        <begin position="10"/>
        <end position="410"/>
    </location>
</feature>
<evidence type="ECO:0000313" key="6">
    <source>
        <dbReference type="Proteomes" id="UP001648503"/>
    </source>
</evidence>
<dbReference type="InterPro" id="IPR006926">
    <property type="entry name" value="Vps16_N"/>
</dbReference>
<dbReference type="PANTHER" id="PTHR12811:SF0">
    <property type="entry name" value="VACUOLAR PROTEIN SORTING-ASSOCIATED PROTEIN 16 HOMOLOG"/>
    <property type="match status" value="1"/>
</dbReference>
<keyword evidence="6" id="KW-1185">Reference proteome</keyword>
<dbReference type="InterPro" id="IPR006925">
    <property type="entry name" value="Vps16_C"/>
</dbReference>
<organism evidence="5 6">
    <name type="scientific">Batrachochytrium salamandrivorans</name>
    <dbReference type="NCBI Taxonomy" id="1357716"/>
    <lineage>
        <taxon>Eukaryota</taxon>
        <taxon>Fungi</taxon>
        <taxon>Fungi incertae sedis</taxon>
        <taxon>Chytridiomycota</taxon>
        <taxon>Chytridiomycota incertae sedis</taxon>
        <taxon>Chytridiomycetes</taxon>
        <taxon>Rhizophydiales</taxon>
        <taxon>Rhizophydiales incertae sedis</taxon>
        <taxon>Batrachochytrium</taxon>
    </lineage>
</organism>
<gene>
    <name evidence="5" type="ORF">BASA50_002977</name>
</gene>
<dbReference type="EMBL" id="JAFCIX010000064">
    <property type="protein sequence ID" value="KAH6599463.1"/>
    <property type="molecule type" value="Genomic_DNA"/>
</dbReference>
<dbReference type="Gene3D" id="2.130.10.10">
    <property type="entry name" value="YVTN repeat-like/Quinoprotein amine dehydrogenase"/>
    <property type="match status" value="1"/>
</dbReference>
<evidence type="ECO:0000259" key="4">
    <source>
        <dbReference type="Pfam" id="PF04841"/>
    </source>
</evidence>